<dbReference type="OrthoDB" id="9777293at2"/>
<evidence type="ECO:0000256" key="4">
    <source>
        <dbReference type="HAMAP-Rule" id="MF_00626"/>
    </source>
</evidence>
<organism evidence="5 6">
    <name type="scientific">Clostridium cellulovorans (strain ATCC 35296 / DSM 3052 / OCM 3 / 743B)</name>
    <dbReference type="NCBI Taxonomy" id="573061"/>
    <lineage>
        <taxon>Bacteria</taxon>
        <taxon>Bacillati</taxon>
        <taxon>Bacillota</taxon>
        <taxon>Clostridia</taxon>
        <taxon>Eubacteriales</taxon>
        <taxon>Clostridiaceae</taxon>
        <taxon>Clostridium</taxon>
    </lineage>
</organism>
<dbReference type="AlphaFoldDB" id="D9SW19"/>
<comment type="catalytic activity">
    <reaction evidence="4">
        <text>Endopeptidase action with P4 Glu or Asp, P1 preferably Glu &gt; Asp, P1' hydrophobic and P2' Ala.</text>
        <dbReference type="EC" id="3.4.24.78"/>
    </reaction>
</comment>
<keyword evidence="6" id="KW-1185">Reference proteome</keyword>
<sequence length="323" mass="34955">MYSISTDLAVEAKEYIEQQNKSEINGVEYLEKVDDDVKVATVKVLTDEGAKTLGRPKGTYITIDIPSYAHYDSDTMDSLSRTMAKELSQLVKLDNNETALVVGLGNRMVTPDALGPKVVSKLMVTRHLKELVPESIDDDIRPVCAMAPGVLGTTGIETVEIIKGVVEKIKPKLIICIDALASRKLDRVNSTIQIGTSGISPGAGIGNHRLSISEEVLGIPVIAIGVPTVVHATTLAHDTIEMVLDDLSSKSTEGSSFHRVITELNEDKEALIKEILAPRLGDLVVTPKEVDLIIESLSKIIANAINISLQPALDLDDINRYLN</sequence>
<comment type="PTM">
    <text evidence="4">Autoproteolytically processed. The inactive tetrameric zymogen termed p46 autoprocesses to a smaller form termed p41, which is active only during spore germination.</text>
</comment>
<dbReference type="MEROPS" id="A25.001"/>
<accession>D9SW19</accession>
<keyword evidence="2 4" id="KW-0378">Hydrolase</keyword>
<dbReference type="RefSeq" id="WP_010075972.1">
    <property type="nucleotide sequence ID" value="NC_014393.1"/>
</dbReference>
<reference evidence="5 6" key="1">
    <citation type="submission" date="2010-08" db="EMBL/GenBank/DDBJ databases">
        <title>Complete sequence of Clostridium cellulovorans 743B.</title>
        <authorList>
            <consortium name="US DOE Joint Genome Institute"/>
            <person name="Lucas S."/>
            <person name="Copeland A."/>
            <person name="Lapidus A."/>
            <person name="Cheng J.-F."/>
            <person name="Bruce D."/>
            <person name="Goodwin L."/>
            <person name="Pitluck S."/>
            <person name="Chertkov O."/>
            <person name="Detter J.C."/>
            <person name="Han C."/>
            <person name="Tapia R."/>
            <person name="Land M."/>
            <person name="Hauser L."/>
            <person name="Chang Y.-J."/>
            <person name="Jeffries C."/>
            <person name="Kyrpides N."/>
            <person name="Ivanova N."/>
            <person name="Mikhailova N."/>
            <person name="Hemme C.L."/>
            <person name="Woyke T."/>
        </authorList>
    </citation>
    <scope>NUCLEOTIDE SEQUENCE [LARGE SCALE GENOMIC DNA]</scope>
    <source>
        <strain evidence="6">ATCC 35296 / DSM 3052 / OCM 3 / 743B</strain>
    </source>
</reference>
<dbReference type="InterPro" id="IPR023430">
    <property type="entry name" value="Pept_HybD-like_dom_sf"/>
</dbReference>
<dbReference type="KEGG" id="ccb:Clocel_1410"/>
<protein>
    <recommendedName>
        <fullName evidence="4">Germination protease</fullName>
        <ecNumber evidence="4">3.4.24.78</ecNumber>
    </recommendedName>
    <alternativeName>
        <fullName evidence="4">GPR endopeptidase</fullName>
    </alternativeName>
    <alternativeName>
        <fullName evidence="4">Germination proteinase</fullName>
    </alternativeName>
    <alternativeName>
        <fullName evidence="4">Spore protease</fullName>
    </alternativeName>
</protein>
<feature type="propeptide" id="PRO_5005045642" evidence="4">
    <location>
        <begin position="1"/>
        <end position="7"/>
    </location>
</feature>
<comment type="function">
    <text evidence="4">Initiates the rapid degradation of small, acid-soluble proteins during spore germination.</text>
</comment>
<evidence type="ECO:0000313" key="6">
    <source>
        <dbReference type="Proteomes" id="UP000002730"/>
    </source>
</evidence>
<dbReference type="HAMAP" id="MF_00626">
    <property type="entry name" value="Germination_prot"/>
    <property type="match status" value="1"/>
</dbReference>
<dbReference type="GO" id="GO:0004222">
    <property type="term" value="F:metalloendopeptidase activity"/>
    <property type="evidence" value="ECO:0007669"/>
    <property type="project" value="UniProtKB-UniRule"/>
</dbReference>
<evidence type="ECO:0000256" key="2">
    <source>
        <dbReference type="ARBA" id="ARBA00022801"/>
    </source>
</evidence>
<name>D9SW19_CLOC7</name>
<keyword evidence="1 4" id="KW-0645">Protease</keyword>
<comment type="subunit">
    <text evidence="4">Homotetramer.</text>
</comment>
<evidence type="ECO:0000256" key="3">
    <source>
        <dbReference type="ARBA" id="ARBA00023145"/>
    </source>
</evidence>
<proteinExistence type="inferred from homology"/>
<dbReference type="STRING" id="573061.Clocel_1410"/>
<dbReference type="Proteomes" id="UP000002730">
    <property type="component" value="Chromosome"/>
</dbReference>
<dbReference type="PIRSF" id="PIRSF019549">
    <property type="entry name" value="Peptidase_A25"/>
    <property type="match status" value="1"/>
</dbReference>
<feature type="chain" id="PRO_5023250380" description="Germination protease" evidence="4">
    <location>
        <begin position="8"/>
        <end position="323"/>
    </location>
</feature>
<dbReference type="EMBL" id="CP002160">
    <property type="protein sequence ID" value="ADL51163.1"/>
    <property type="molecule type" value="Genomic_DNA"/>
</dbReference>
<dbReference type="InterPro" id="IPR005080">
    <property type="entry name" value="Peptidase_A25"/>
</dbReference>
<evidence type="ECO:0000313" key="5">
    <source>
        <dbReference type="EMBL" id="ADL51163.1"/>
    </source>
</evidence>
<dbReference type="Gene3D" id="3.40.50.1450">
    <property type="entry name" value="HybD-like"/>
    <property type="match status" value="1"/>
</dbReference>
<keyword evidence="3 4" id="KW-0865">Zymogen</keyword>
<evidence type="ECO:0000256" key="1">
    <source>
        <dbReference type="ARBA" id="ARBA00022670"/>
    </source>
</evidence>
<dbReference type="Pfam" id="PF03418">
    <property type="entry name" value="Peptidase_A25"/>
    <property type="match status" value="1"/>
</dbReference>
<comment type="similarity">
    <text evidence="4">Belongs to the peptidase A25 family.</text>
</comment>
<dbReference type="NCBIfam" id="TIGR01441">
    <property type="entry name" value="GPR"/>
    <property type="match status" value="1"/>
</dbReference>
<dbReference type="eggNOG" id="COG0680">
    <property type="taxonomic scope" value="Bacteria"/>
</dbReference>
<dbReference type="EC" id="3.4.24.78" evidence="4"/>
<dbReference type="SUPFAM" id="SSF53163">
    <property type="entry name" value="HybD-like"/>
    <property type="match status" value="1"/>
</dbReference>
<gene>
    <name evidence="4" type="primary">gpr</name>
    <name evidence="5" type="ordered locus">Clocel_1410</name>
</gene>
<dbReference type="GO" id="GO:0009847">
    <property type="term" value="P:spore germination"/>
    <property type="evidence" value="ECO:0007669"/>
    <property type="project" value="UniProtKB-UniRule"/>
</dbReference>
<dbReference type="GO" id="GO:0006508">
    <property type="term" value="P:proteolysis"/>
    <property type="evidence" value="ECO:0007669"/>
    <property type="project" value="UniProtKB-UniRule"/>
</dbReference>
<dbReference type="HOGENOM" id="CLU_055087_1_0_9"/>